<dbReference type="Proteomes" id="UP000825935">
    <property type="component" value="Chromosome 25"/>
</dbReference>
<dbReference type="AlphaFoldDB" id="A0A8T2RTH4"/>
<sequence>MYDSVWIAFPTWAFYHILLKCKRQFGYPGSGMDIHETCRMGTFGWEILLQAYILAENGKRCERKSIDVKEGRKFLDESNRHGKRHRDSGTTILWEFVAK</sequence>
<keyword evidence="2" id="KW-1185">Reference proteome</keyword>
<accession>A0A8T2RTH4</accession>
<protein>
    <submittedName>
        <fullName evidence="1">Uncharacterized protein</fullName>
    </submittedName>
</protein>
<name>A0A8T2RTH4_CERRI</name>
<evidence type="ECO:0000313" key="2">
    <source>
        <dbReference type="Proteomes" id="UP000825935"/>
    </source>
</evidence>
<gene>
    <name evidence="1" type="ORF">KP509_25G066300</name>
</gene>
<organism evidence="1 2">
    <name type="scientific">Ceratopteris richardii</name>
    <name type="common">Triangle waterfern</name>
    <dbReference type="NCBI Taxonomy" id="49495"/>
    <lineage>
        <taxon>Eukaryota</taxon>
        <taxon>Viridiplantae</taxon>
        <taxon>Streptophyta</taxon>
        <taxon>Embryophyta</taxon>
        <taxon>Tracheophyta</taxon>
        <taxon>Polypodiopsida</taxon>
        <taxon>Polypodiidae</taxon>
        <taxon>Polypodiales</taxon>
        <taxon>Pteridineae</taxon>
        <taxon>Pteridaceae</taxon>
        <taxon>Parkerioideae</taxon>
        <taxon>Ceratopteris</taxon>
    </lineage>
</organism>
<dbReference type="EMBL" id="CM035430">
    <property type="protein sequence ID" value="KAH7298947.1"/>
    <property type="molecule type" value="Genomic_DNA"/>
</dbReference>
<evidence type="ECO:0000313" key="1">
    <source>
        <dbReference type="EMBL" id="KAH7298947.1"/>
    </source>
</evidence>
<comment type="caution">
    <text evidence="1">The sequence shown here is derived from an EMBL/GenBank/DDBJ whole genome shotgun (WGS) entry which is preliminary data.</text>
</comment>
<proteinExistence type="predicted"/>
<reference evidence="1" key="1">
    <citation type="submission" date="2021-08" db="EMBL/GenBank/DDBJ databases">
        <title>WGS assembly of Ceratopteris richardii.</title>
        <authorList>
            <person name="Marchant D.B."/>
            <person name="Chen G."/>
            <person name="Jenkins J."/>
            <person name="Shu S."/>
            <person name="Leebens-Mack J."/>
            <person name="Grimwood J."/>
            <person name="Schmutz J."/>
            <person name="Soltis P."/>
            <person name="Soltis D."/>
            <person name="Chen Z.-H."/>
        </authorList>
    </citation>
    <scope>NUCLEOTIDE SEQUENCE</scope>
    <source>
        <strain evidence="1">Whitten #5841</strain>
        <tissue evidence="1">Leaf</tissue>
    </source>
</reference>